<accession>A0A645FW50</accession>
<dbReference type="AlphaFoldDB" id="A0A645FW50"/>
<gene>
    <name evidence="2" type="ORF">SDC9_165434</name>
</gene>
<feature type="compositionally biased region" description="Low complexity" evidence="1">
    <location>
        <begin position="66"/>
        <end position="120"/>
    </location>
</feature>
<evidence type="ECO:0000313" key="2">
    <source>
        <dbReference type="EMBL" id="MPN18076.1"/>
    </source>
</evidence>
<comment type="caution">
    <text evidence="2">The sequence shown here is derived from an EMBL/GenBank/DDBJ whole genome shotgun (WGS) entry which is preliminary data.</text>
</comment>
<proteinExistence type="predicted"/>
<organism evidence="2">
    <name type="scientific">bioreactor metagenome</name>
    <dbReference type="NCBI Taxonomy" id="1076179"/>
    <lineage>
        <taxon>unclassified sequences</taxon>
        <taxon>metagenomes</taxon>
        <taxon>ecological metagenomes</taxon>
    </lineage>
</organism>
<feature type="compositionally biased region" description="Low complexity" evidence="1">
    <location>
        <begin position="129"/>
        <end position="144"/>
    </location>
</feature>
<feature type="region of interest" description="Disordered" evidence="1">
    <location>
        <begin position="20"/>
        <end position="144"/>
    </location>
</feature>
<name>A0A645FW50_9ZZZZ</name>
<reference evidence="2" key="1">
    <citation type="submission" date="2019-08" db="EMBL/GenBank/DDBJ databases">
        <authorList>
            <person name="Kucharzyk K."/>
            <person name="Murdoch R.W."/>
            <person name="Higgins S."/>
            <person name="Loffler F."/>
        </authorList>
    </citation>
    <scope>NUCLEOTIDE SEQUENCE</scope>
</reference>
<protein>
    <submittedName>
        <fullName evidence="2">Uncharacterized protein</fullName>
    </submittedName>
</protein>
<evidence type="ECO:0000256" key="1">
    <source>
        <dbReference type="SAM" id="MobiDB-lite"/>
    </source>
</evidence>
<sequence length="144" mass="15156">MCRSRRKSRSFTCTPCRLASASSLPTSKAPTLHRPGRRMGASWRSSSPRTAIRRSTRSMPTAVACSASPSRPVSIPSPVTRPMAARSTSPPTAAAARRSIRSAPMAAIRAVSPSRVATTSRRARRRTARASPSSPGAKAASSSP</sequence>
<feature type="compositionally biased region" description="Polar residues" evidence="1">
    <location>
        <begin position="20"/>
        <end position="29"/>
    </location>
</feature>
<dbReference type="EMBL" id="VSSQ01065330">
    <property type="protein sequence ID" value="MPN18076.1"/>
    <property type="molecule type" value="Genomic_DNA"/>
</dbReference>